<comment type="caution">
    <text evidence="3">The sequence shown here is derived from an EMBL/GenBank/DDBJ whole genome shotgun (WGS) entry which is preliminary data.</text>
</comment>
<evidence type="ECO:0000259" key="2">
    <source>
        <dbReference type="Pfam" id="PF00248"/>
    </source>
</evidence>
<dbReference type="InterPro" id="IPR050791">
    <property type="entry name" value="Aldo-Keto_reductase"/>
</dbReference>
<accession>A0AA38XH38</accession>
<dbReference type="InterPro" id="IPR023210">
    <property type="entry name" value="NADP_OxRdtase_dom"/>
</dbReference>
<dbReference type="Gene3D" id="3.20.20.100">
    <property type="entry name" value="NADP-dependent oxidoreductase domain"/>
    <property type="match status" value="1"/>
</dbReference>
<keyword evidence="4" id="KW-1185">Reference proteome</keyword>
<dbReference type="AlphaFoldDB" id="A0AA38XH38"/>
<evidence type="ECO:0000256" key="1">
    <source>
        <dbReference type="ARBA" id="ARBA00023002"/>
    </source>
</evidence>
<sequence>MLLESGGASSPDSSMASILGHRVGPHGYGLMGLTWRPDPPNQDECFHLMNTALSTGANLWNGGDFYGTPERNSLHLLRDYFERYPQNASKVLLSMKGGFRPGTQIPDGSETNLRRSVEECNRVLAGRKVVDIFECARVDPTTPIEEVIGVLAQLVREGQIRGIGLSEVKAETIRRAHAVHPIAVVEVELSLWETSVLSNGVAQTCCELGIPIVAYAPLSRGALTGEFPTKNEDVPIHRRAFPKFQNEVLTANRRLSEEVDAMARRKGCKSTQIALAWIRGLKGRNGIGTITPIPGAERDLWIRENNKLVTLSDAEMDQLDEILTRNKTIGERYHAALNHLNSG</sequence>
<proteinExistence type="predicted"/>
<dbReference type="Proteomes" id="UP001172673">
    <property type="component" value="Unassembled WGS sequence"/>
</dbReference>
<dbReference type="CDD" id="cd19077">
    <property type="entry name" value="AKR_AKR8A1-2"/>
    <property type="match status" value="1"/>
</dbReference>
<evidence type="ECO:0000313" key="4">
    <source>
        <dbReference type="Proteomes" id="UP001172673"/>
    </source>
</evidence>
<dbReference type="SUPFAM" id="SSF51430">
    <property type="entry name" value="NAD(P)-linked oxidoreductase"/>
    <property type="match status" value="1"/>
</dbReference>
<organism evidence="3 4">
    <name type="scientific">Cladophialophora chaetospira</name>
    <dbReference type="NCBI Taxonomy" id="386627"/>
    <lineage>
        <taxon>Eukaryota</taxon>
        <taxon>Fungi</taxon>
        <taxon>Dikarya</taxon>
        <taxon>Ascomycota</taxon>
        <taxon>Pezizomycotina</taxon>
        <taxon>Eurotiomycetes</taxon>
        <taxon>Chaetothyriomycetidae</taxon>
        <taxon>Chaetothyriales</taxon>
        <taxon>Herpotrichiellaceae</taxon>
        <taxon>Cladophialophora</taxon>
    </lineage>
</organism>
<dbReference type="GO" id="GO:0016491">
    <property type="term" value="F:oxidoreductase activity"/>
    <property type="evidence" value="ECO:0007669"/>
    <property type="project" value="UniProtKB-KW"/>
</dbReference>
<dbReference type="PANTHER" id="PTHR43625:SF78">
    <property type="entry name" value="PYRIDOXAL REDUCTASE-RELATED"/>
    <property type="match status" value="1"/>
</dbReference>
<protein>
    <recommendedName>
        <fullName evidence="2">NADP-dependent oxidoreductase domain-containing protein</fullName>
    </recommendedName>
</protein>
<name>A0AA38XH38_9EURO</name>
<dbReference type="Pfam" id="PF00248">
    <property type="entry name" value="Aldo_ket_red"/>
    <property type="match status" value="1"/>
</dbReference>
<dbReference type="PANTHER" id="PTHR43625">
    <property type="entry name" value="AFLATOXIN B1 ALDEHYDE REDUCTASE"/>
    <property type="match status" value="1"/>
</dbReference>
<keyword evidence="1" id="KW-0560">Oxidoreductase</keyword>
<feature type="domain" description="NADP-dependent oxidoreductase" evidence="2">
    <location>
        <begin position="27"/>
        <end position="323"/>
    </location>
</feature>
<dbReference type="InterPro" id="IPR036812">
    <property type="entry name" value="NAD(P)_OxRdtase_dom_sf"/>
</dbReference>
<gene>
    <name evidence="3" type="ORF">H2200_003229</name>
</gene>
<reference evidence="3" key="1">
    <citation type="submission" date="2022-10" db="EMBL/GenBank/DDBJ databases">
        <title>Culturing micro-colonial fungi from biological soil crusts in the Mojave desert and describing Neophaeococcomyces mojavensis, and introducing the new genera and species Taxawa tesnikishii.</title>
        <authorList>
            <person name="Kurbessoian T."/>
            <person name="Stajich J.E."/>
        </authorList>
    </citation>
    <scope>NUCLEOTIDE SEQUENCE</scope>
    <source>
        <strain evidence="3">TK_41</strain>
    </source>
</reference>
<dbReference type="EMBL" id="JAPDRK010000004">
    <property type="protein sequence ID" value="KAJ9613287.1"/>
    <property type="molecule type" value="Genomic_DNA"/>
</dbReference>
<dbReference type="GO" id="GO:0005737">
    <property type="term" value="C:cytoplasm"/>
    <property type="evidence" value="ECO:0007669"/>
    <property type="project" value="TreeGrafter"/>
</dbReference>
<evidence type="ECO:0000313" key="3">
    <source>
        <dbReference type="EMBL" id="KAJ9613287.1"/>
    </source>
</evidence>